<dbReference type="STRING" id="1630136.AS592_07570"/>
<keyword evidence="4" id="KW-1185">Reference proteome</keyword>
<reference evidence="3 4" key="1">
    <citation type="submission" date="2015-11" db="EMBL/GenBank/DDBJ databases">
        <title>Draft genome of Sulfurovum riftiae 1812E, a member of the Epsilonproteobacteria isolated from the tube of the deep-sea hydrothermal vent tubewom Riftia pachyptila.</title>
        <authorList>
            <person name="Vetriani C."/>
            <person name="Giovannelli D."/>
        </authorList>
    </citation>
    <scope>NUCLEOTIDE SEQUENCE [LARGE SCALE GENOMIC DNA]</scope>
    <source>
        <strain evidence="3 4">1812E</strain>
    </source>
</reference>
<evidence type="ECO:0000259" key="2">
    <source>
        <dbReference type="Pfam" id="PF13441"/>
    </source>
</evidence>
<dbReference type="AlphaFoldDB" id="A0A151CGN4"/>
<proteinExistence type="predicted"/>
<organism evidence="3 4">
    <name type="scientific">Sulfurovum riftiae</name>
    <dbReference type="NCBI Taxonomy" id="1630136"/>
    <lineage>
        <taxon>Bacteria</taxon>
        <taxon>Pseudomonadati</taxon>
        <taxon>Campylobacterota</taxon>
        <taxon>Epsilonproteobacteria</taxon>
        <taxon>Campylobacterales</taxon>
        <taxon>Sulfurovaceae</taxon>
        <taxon>Sulfurovum</taxon>
    </lineage>
</organism>
<protein>
    <recommendedName>
        <fullName evidence="2">YMGG-like Gly-zipper domain-containing protein</fullName>
    </recommendedName>
</protein>
<accession>A0A151CGN4</accession>
<evidence type="ECO:0000313" key="3">
    <source>
        <dbReference type="EMBL" id="KYJ86676.1"/>
    </source>
</evidence>
<sequence>MKKTHLAILSVASISLIAMTGCASTGTSKTTDGALIGAAGGALIGQAIGRNTGSTLAGAAIGGLAGAAIGNNEEKKDRRYYRDERGYTYYIGSDGRRYYQ</sequence>
<dbReference type="RefSeq" id="WP_067329861.1">
    <property type="nucleotide sequence ID" value="NZ_LNKT01000012.1"/>
</dbReference>
<dbReference type="EMBL" id="LNKT01000012">
    <property type="protein sequence ID" value="KYJ86676.1"/>
    <property type="molecule type" value="Genomic_DNA"/>
</dbReference>
<feature type="signal peptide" evidence="1">
    <location>
        <begin position="1"/>
        <end position="23"/>
    </location>
</feature>
<dbReference type="Pfam" id="PF13441">
    <property type="entry name" value="Gly-zipper_YMGG"/>
    <property type="match status" value="1"/>
</dbReference>
<feature type="domain" description="YMGG-like Gly-zipper" evidence="2">
    <location>
        <begin position="29"/>
        <end position="71"/>
    </location>
</feature>
<dbReference type="Proteomes" id="UP000075359">
    <property type="component" value="Unassembled WGS sequence"/>
</dbReference>
<evidence type="ECO:0000256" key="1">
    <source>
        <dbReference type="SAM" id="SignalP"/>
    </source>
</evidence>
<name>A0A151CGN4_9BACT</name>
<feature type="chain" id="PRO_5007578480" description="YMGG-like Gly-zipper domain-containing protein" evidence="1">
    <location>
        <begin position="24"/>
        <end position="100"/>
    </location>
</feature>
<keyword evidence="1" id="KW-0732">Signal</keyword>
<dbReference type="PROSITE" id="PS51257">
    <property type="entry name" value="PROKAR_LIPOPROTEIN"/>
    <property type="match status" value="1"/>
</dbReference>
<dbReference type="InterPro" id="IPR027367">
    <property type="entry name" value="Gly-zipper_YMGG"/>
</dbReference>
<evidence type="ECO:0000313" key="4">
    <source>
        <dbReference type="Proteomes" id="UP000075359"/>
    </source>
</evidence>
<comment type="caution">
    <text evidence="3">The sequence shown here is derived from an EMBL/GenBank/DDBJ whole genome shotgun (WGS) entry which is preliminary data.</text>
</comment>
<gene>
    <name evidence="3" type="ORF">AS592_07570</name>
</gene>